<dbReference type="SUPFAM" id="SSF56091">
    <property type="entry name" value="DNA ligase/mRNA capping enzyme, catalytic domain"/>
    <property type="match status" value="1"/>
</dbReference>
<dbReference type="PROSITE" id="PS50160">
    <property type="entry name" value="DNA_LIGASE_A3"/>
    <property type="match status" value="1"/>
</dbReference>
<comment type="caution">
    <text evidence="23">The sequence shown here is derived from an EMBL/GenBank/DDBJ whole genome shotgun (WGS) entry which is preliminary data.</text>
</comment>
<dbReference type="Pfam" id="PF04679">
    <property type="entry name" value="DNA_ligase_A_C"/>
    <property type="match status" value="1"/>
</dbReference>
<gene>
    <name evidence="23" type="primary">ligD</name>
    <name evidence="23" type="ORF">DRV85_06350</name>
</gene>
<accession>A0A365UB04</accession>
<name>A0A365UB04_9RHOB</name>
<evidence type="ECO:0000256" key="7">
    <source>
        <dbReference type="ARBA" id="ARBA00022723"/>
    </source>
</evidence>
<dbReference type="PANTHER" id="PTHR42705:SF2">
    <property type="entry name" value="BIFUNCTIONAL NON-HOMOLOGOUS END JOINING PROTEIN LIGD"/>
    <property type="match status" value="1"/>
</dbReference>
<dbReference type="InterPro" id="IPR012309">
    <property type="entry name" value="DNA_ligase_ATP-dep_C"/>
</dbReference>
<keyword evidence="5" id="KW-0548">Nucleotidyltransferase</keyword>
<dbReference type="Gene3D" id="3.30.1490.70">
    <property type="match status" value="1"/>
</dbReference>
<dbReference type="InterPro" id="IPR012340">
    <property type="entry name" value="NA-bd_OB-fold"/>
</dbReference>
<protein>
    <recommendedName>
        <fullName evidence="2">DNA ligase (ATP)</fullName>
        <ecNumber evidence="2">6.5.1.1</ecNumber>
    </recommendedName>
    <alternativeName>
        <fullName evidence="19">NHEJ DNA polymerase</fullName>
    </alternativeName>
</protein>
<dbReference type="InterPro" id="IPR052171">
    <property type="entry name" value="NHEJ_LigD"/>
</dbReference>
<keyword evidence="16" id="KW-0234">DNA repair</keyword>
<keyword evidence="9" id="KW-0227">DNA damage</keyword>
<evidence type="ECO:0000313" key="23">
    <source>
        <dbReference type="EMBL" id="RBI86365.1"/>
    </source>
</evidence>
<keyword evidence="18" id="KW-0511">Multifunctional enzyme</keyword>
<dbReference type="InterPro" id="IPR014143">
    <property type="entry name" value="NHEJ_ligase_prk"/>
</dbReference>
<evidence type="ECO:0000256" key="9">
    <source>
        <dbReference type="ARBA" id="ARBA00022763"/>
    </source>
</evidence>
<evidence type="ECO:0000256" key="5">
    <source>
        <dbReference type="ARBA" id="ARBA00022695"/>
    </source>
</evidence>
<evidence type="ECO:0000256" key="1">
    <source>
        <dbReference type="ARBA" id="ARBA00001936"/>
    </source>
</evidence>
<feature type="domain" description="ATP-dependent DNA ligase family profile" evidence="22">
    <location>
        <begin position="305"/>
        <end position="432"/>
    </location>
</feature>
<dbReference type="SUPFAM" id="SSF50249">
    <property type="entry name" value="Nucleic acid-binding proteins"/>
    <property type="match status" value="1"/>
</dbReference>
<keyword evidence="17" id="KW-0464">Manganese</keyword>
<dbReference type="GO" id="GO:0006281">
    <property type="term" value="P:DNA repair"/>
    <property type="evidence" value="ECO:0007669"/>
    <property type="project" value="UniProtKB-KW"/>
</dbReference>
<dbReference type="InterPro" id="IPR014146">
    <property type="entry name" value="LigD_ligase_dom"/>
</dbReference>
<dbReference type="PANTHER" id="PTHR42705">
    <property type="entry name" value="BIFUNCTIONAL NON-HOMOLOGOUS END JOINING PROTEIN LIGD"/>
    <property type="match status" value="1"/>
</dbReference>
<dbReference type="EMBL" id="QNTQ01000005">
    <property type="protein sequence ID" value="RBI86365.1"/>
    <property type="molecule type" value="Genomic_DNA"/>
</dbReference>
<dbReference type="InterPro" id="IPR012310">
    <property type="entry name" value="DNA_ligase_ATP-dep_cent"/>
</dbReference>
<evidence type="ECO:0000256" key="10">
    <source>
        <dbReference type="ARBA" id="ARBA00022801"/>
    </source>
</evidence>
<dbReference type="GO" id="GO:0003910">
    <property type="term" value="F:DNA ligase (ATP) activity"/>
    <property type="evidence" value="ECO:0007669"/>
    <property type="project" value="UniProtKB-EC"/>
</dbReference>
<dbReference type="CDD" id="cd04862">
    <property type="entry name" value="PaeLigD_Pol_like"/>
    <property type="match status" value="1"/>
</dbReference>
<keyword evidence="10" id="KW-0378">Hydrolase</keyword>
<feature type="region of interest" description="Disordered" evidence="21">
    <location>
        <begin position="183"/>
        <end position="202"/>
    </location>
</feature>
<evidence type="ECO:0000256" key="16">
    <source>
        <dbReference type="ARBA" id="ARBA00023204"/>
    </source>
</evidence>
<comment type="catalytic activity">
    <reaction evidence="20">
        <text>ATP + (deoxyribonucleotide)n-3'-hydroxyl + 5'-phospho-(deoxyribonucleotide)m = (deoxyribonucleotide)n+m + AMP + diphosphate.</text>
        <dbReference type="EC" id="6.5.1.1"/>
    </reaction>
</comment>
<dbReference type="GO" id="GO:0005524">
    <property type="term" value="F:ATP binding"/>
    <property type="evidence" value="ECO:0007669"/>
    <property type="project" value="UniProtKB-KW"/>
</dbReference>
<dbReference type="Gene3D" id="3.30.470.30">
    <property type="entry name" value="DNA ligase/mRNA capping enzyme"/>
    <property type="match status" value="1"/>
</dbReference>
<dbReference type="RefSeq" id="WP_113288602.1">
    <property type="nucleotide sequence ID" value="NZ_QNTQ01000005.1"/>
</dbReference>
<reference evidence="23 24" key="1">
    <citation type="submission" date="2018-07" db="EMBL/GenBank/DDBJ databases">
        <title>Rhodosalinus sp. strain E84T genomic sequence and assembly.</title>
        <authorList>
            <person name="Liu Z.-W."/>
            <person name="Lu D.-C."/>
        </authorList>
    </citation>
    <scope>NUCLEOTIDE SEQUENCE [LARGE SCALE GENOMIC DNA]</scope>
    <source>
        <strain evidence="23 24">E84</strain>
    </source>
</reference>
<feature type="region of interest" description="Disordered" evidence="21">
    <location>
        <begin position="1"/>
        <end position="33"/>
    </location>
</feature>
<keyword evidence="11" id="KW-0269">Exonuclease</keyword>
<keyword evidence="14" id="KW-0238">DNA-binding</keyword>
<evidence type="ECO:0000256" key="14">
    <source>
        <dbReference type="ARBA" id="ARBA00023125"/>
    </source>
</evidence>
<dbReference type="Gene3D" id="3.90.920.10">
    <property type="entry name" value="DNA primase, PRIM domain"/>
    <property type="match status" value="1"/>
</dbReference>
<keyword evidence="8" id="KW-0547">Nucleotide-binding</keyword>
<dbReference type="InterPro" id="IPR033651">
    <property type="entry name" value="PaeLigD_Pol-like"/>
</dbReference>
<evidence type="ECO:0000256" key="21">
    <source>
        <dbReference type="SAM" id="MobiDB-lite"/>
    </source>
</evidence>
<dbReference type="InterPro" id="IPR014144">
    <property type="entry name" value="LigD_PE_domain"/>
</dbReference>
<keyword evidence="15" id="KW-0233">DNA recombination</keyword>
<evidence type="ECO:0000256" key="8">
    <source>
        <dbReference type="ARBA" id="ARBA00022741"/>
    </source>
</evidence>
<dbReference type="Pfam" id="PF01068">
    <property type="entry name" value="DNA_ligase_A_M"/>
    <property type="match status" value="1"/>
</dbReference>
<keyword evidence="13" id="KW-0239">DNA-directed DNA polymerase</keyword>
<dbReference type="GO" id="GO:0003887">
    <property type="term" value="F:DNA-directed DNA polymerase activity"/>
    <property type="evidence" value="ECO:0007669"/>
    <property type="project" value="UniProtKB-KW"/>
</dbReference>
<keyword evidence="4" id="KW-0808">Transferase</keyword>
<evidence type="ECO:0000256" key="18">
    <source>
        <dbReference type="ARBA" id="ARBA00023268"/>
    </source>
</evidence>
<dbReference type="GO" id="GO:0006310">
    <property type="term" value="P:DNA recombination"/>
    <property type="evidence" value="ECO:0007669"/>
    <property type="project" value="UniProtKB-KW"/>
</dbReference>
<dbReference type="Pfam" id="PF13298">
    <property type="entry name" value="LigD_N"/>
    <property type="match status" value="1"/>
</dbReference>
<keyword evidence="7" id="KW-0479">Metal-binding</keyword>
<dbReference type="NCBIfam" id="TIGR02778">
    <property type="entry name" value="ligD_pol"/>
    <property type="match status" value="1"/>
</dbReference>
<sequence length="818" mass="90903">MSSGDRLSEYNARRDFDRTAEPEGHAAASDGDGLRFVVQKHDASTLHYDFRIEWDGALLSWAVTKGPSRDPSQKRLAVRTEDHPLSYAEFEGTIPEGEYGAGTVMLWDEGTWEPRCDVEEGLDKGELKMELHGERMKGKWVLVHMRSDDKRENWLLIKERDNYTGNPDTLVENNKTSVRTGRSMEGIAKGDPPADDPPVRSHAAPAFRKPQLATLVDAAPEGDDWWHETKFDGYRALVSIGKGGTRIFSRSGKDWTDTFAALEGAFDPLDCDSALIDGEVMAAEIEGSPFSSLQRALSEGGALVYYAFDLLSLDGEDLTDHPLSERRERLSGLFSGIPATAGAVRMTQHVEGHGPEAHRAACREGAEGIISKKADAPYRGTRTRSWLKVKCAKQQEFVVGGYAPSDKAERPFASLLLGAYRDGELIYRGRVGTGFSEDDLERLSRKFRGRKTSPFADVPKQVRRDACWVTPDVVAEVAFTEFTADGYVRHASFLGERRDKSAREVQDETPAEVEEMTEEATVAGIAITHPGREMFPEAGCTKLDIARHYERVGPRMAPLIADHPVSLVRCPDGIDGDCFYQKHGRKGFPEALDRVEIEEKDGGTAEYLTADDTAALIAATQMGTIEFHIWNARTDRLERPDRMVFDLDPDEGVEWRDVRQAAFDIRDHLDAMELDCGALVTGGKGIHVWMALRRISGWDRVKGFAETFARALADREPERFTATMSKQKRKGRIFIDWLRNERGATAIAPYSMRARPGAPVAVPVTWDELGALDAPDCFRMADMADRLDGPCPYAAQADRLQSIGAQAIERLEDWIAGS</sequence>
<dbReference type="NCBIfam" id="TIGR02779">
    <property type="entry name" value="NHEJ_ligase_lig"/>
    <property type="match status" value="1"/>
</dbReference>
<proteinExistence type="predicted"/>
<keyword evidence="3 23" id="KW-0436">Ligase</keyword>
<evidence type="ECO:0000313" key="24">
    <source>
        <dbReference type="Proteomes" id="UP000253370"/>
    </source>
</evidence>
<keyword evidence="6" id="KW-0540">Nuclease</keyword>
<evidence type="ECO:0000256" key="17">
    <source>
        <dbReference type="ARBA" id="ARBA00023211"/>
    </source>
</evidence>
<evidence type="ECO:0000256" key="15">
    <source>
        <dbReference type="ARBA" id="ARBA00023172"/>
    </source>
</evidence>
<dbReference type="GO" id="GO:0046872">
    <property type="term" value="F:metal ion binding"/>
    <property type="evidence" value="ECO:0007669"/>
    <property type="project" value="UniProtKB-KW"/>
</dbReference>
<dbReference type="Gene3D" id="2.40.50.140">
    <property type="entry name" value="Nucleic acid-binding proteins"/>
    <property type="match status" value="1"/>
</dbReference>
<dbReference type="InterPro" id="IPR014145">
    <property type="entry name" value="LigD_pol_dom"/>
</dbReference>
<dbReference type="NCBIfam" id="TIGR02776">
    <property type="entry name" value="NHEJ_ligase_prk"/>
    <property type="match status" value="1"/>
</dbReference>
<dbReference type="AlphaFoldDB" id="A0A365UB04"/>
<evidence type="ECO:0000256" key="11">
    <source>
        <dbReference type="ARBA" id="ARBA00022839"/>
    </source>
</evidence>
<evidence type="ECO:0000256" key="6">
    <source>
        <dbReference type="ARBA" id="ARBA00022722"/>
    </source>
</evidence>
<comment type="cofactor">
    <cofactor evidence="1">
        <name>Mn(2+)</name>
        <dbReference type="ChEBI" id="CHEBI:29035"/>
    </cofactor>
</comment>
<evidence type="ECO:0000256" key="3">
    <source>
        <dbReference type="ARBA" id="ARBA00022598"/>
    </source>
</evidence>
<evidence type="ECO:0000256" key="4">
    <source>
        <dbReference type="ARBA" id="ARBA00022679"/>
    </source>
</evidence>
<organism evidence="23 24">
    <name type="scientific">Rhodosalinus halophilus</name>
    <dbReference type="NCBI Taxonomy" id="2259333"/>
    <lineage>
        <taxon>Bacteria</taxon>
        <taxon>Pseudomonadati</taxon>
        <taxon>Pseudomonadota</taxon>
        <taxon>Alphaproteobacteria</taxon>
        <taxon>Rhodobacterales</taxon>
        <taxon>Paracoccaceae</taxon>
        <taxon>Rhodosalinus</taxon>
    </lineage>
</organism>
<dbReference type="Proteomes" id="UP000253370">
    <property type="component" value="Unassembled WGS sequence"/>
</dbReference>
<feature type="compositionally biased region" description="Basic and acidic residues" evidence="21">
    <location>
        <begin position="1"/>
        <end position="24"/>
    </location>
</feature>
<evidence type="ECO:0000259" key="22">
    <source>
        <dbReference type="PROSITE" id="PS50160"/>
    </source>
</evidence>
<dbReference type="GO" id="GO:0004527">
    <property type="term" value="F:exonuclease activity"/>
    <property type="evidence" value="ECO:0007669"/>
    <property type="project" value="UniProtKB-KW"/>
</dbReference>
<dbReference type="CDD" id="cd07971">
    <property type="entry name" value="OBF_DNA_ligase_LigD"/>
    <property type="match status" value="1"/>
</dbReference>
<evidence type="ECO:0000256" key="13">
    <source>
        <dbReference type="ARBA" id="ARBA00022932"/>
    </source>
</evidence>
<evidence type="ECO:0000256" key="12">
    <source>
        <dbReference type="ARBA" id="ARBA00022840"/>
    </source>
</evidence>
<evidence type="ECO:0000256" key="19">
    <source>
        <dbReference type="ARBA" id="ARBA00029943"/>
    </source>
</evidence>
<keyword evidence="24" id="KW-1185">Reference proteome</keyword>
<evidence type="ECO:0000256" key="20">
    <source>
        <dbReference type="ARBA" id="ARBA00034003"/>
    </source>
</evidence>
<dbReference type="NCBIfam" id="TIGR02777">
    <property type="entry name" value="LigD_PE_dom"/>
    <property type="match status" value="1"/>
</dbReference>
<dbReference type="EC" id="6.5.1.1" evidence="2"/>
<dbReference type="CDD" id="cd07906">
    <property type="entry name" value="Adenylation_DNA_ligase_LigD_LigC"/>
    <property type="match status" value="1"/>
</dbReference>
<dbReference type="GO" id="GO:0003677">
    <property type="term" value="F:DNA binding"/>
    <property type="evidence" value="ECO:0007669"/>
    <property type="project" value="UniProtKB-KW"/>
</dbReference>
<keyword evidence="12" id="KW-0067">ATP-binding</keyword>
<dbReference type="OrthoDB" id="9802472at2"/>
<dbReference type="Pfam" id="PF21686">
    <property type="entry name" value="LigD_Prim-Pol"/>
    <property type="match status" value="1"/>
</dbReference>
<evidence type="ECO:0000256" key="2">
    <source>
        <dbReference type="ARBA" id="ARBA00012727"/>
    </source>
</evidence>